<dbReference type="EMBL" id="QENQ01000001">
    <property type="protein sequence ID" value="PVX28278.1"/>
    <property type="molecule type" value="Genomic_DNA"/>
</dbReference>
<keyword evidence="2 3" id="KW-0274">FAD</keyword>
<gene>
    <name evidence="5" type="ORF">DD559_02095</name>
</gene>
<dbReference type="Proteomes" id="UP000245890">
    <property type="component" value="Unassembled WGS sequence"/>
</dbReference>
<proteinExistence type="predicted"/>
<dbReference type="SUPFAM" id="SSF48173">
    <property type="entry name" value="Cryptochrome/photolyase FAD-binding domain"/>
    <property type="match status" value="1"/>
</dbReference>
<keyword evidence="5" id="KW-0456">Lyase</keyword>
<feature type="binding site" evidence="3">
    <location>
        <position position="39"/>
    </location>
    <ligand>
        <name>FAD</name>
        <dbReference type="ChEBI" id="CHEBI:57692"/>
    </ligand>
</feature>
<dbReference type="AlphaFoldDB" id="A0A2U0SA83"/>
<dbReference type="InterPro" id="IPR005101">
    <property type="entry name" value="Cryptochr/Photolyase_FAD-bd"/>
</dbReference>
<dbReference type="GO" id="GO:0003677">
    <property type="term" value="F:DNA binding"/>
    <property type="evidence" value="ECO:0007669"/>
    <property type="project" value="TreeGrafter"/>
</dbReference>
<dbReference type="PANTHER" id="PTHR11455:SF9">
    <property type="entry name" value="CRYPTOCHROME CIRCADIAN CLOCK 5 ISOFORM X1"/>
    <property type="match status" value="1"/>
</dbReference>
<dbReference type="PANTHER" id="PTHR11455">
    <property type="entry name" value="CRYPTOCHROME"/>
    <property type="match status" value="1"/>
</dbReference>
<keyword evidence="6" id="KW-1185">Reference proteome</keyword>
<dbReference type="GO" id="GO:0003904">
    <property type="term" value="F:deoxyribodipyrimidine photo-lyase activity"/>
    <property type="evidence" value="ECO:0007669"/>
    <property type="project" value="TreeGrafter"/>
</dbReference>
<dbReference type="Gene3D" id="1.10.579.10">
    <property type="entry name" value="DNA Cyclobutane Dipyrimidine Photolyase, subunit A, domain 3"/>
    <property type="match status" value="1"/>
</dbReference>
<dbReference type="GO" id="GO:0071949">
    <property type="term" value="F:FAD binding"/>
    <property type="evidence" value="ECO:0007669"/>
    <property type="project" value="TreeGrafter"/>
</dbReference>
<feature type="binding site" evidence="3">
    <location>
        <begin position="187"/>
        <end position="189"/>
    </location>
    <ligand>
        <name>FAD</name>
        <dbReference type="ChEBI" id="CHEBI:57692"/>
    </ligand>
</feature>
<protein>
    <submittedName>
        <fullName evidence="5">Deoxyribodipyrimidine photolyase</fullName>
    </submittedName>
</protein>
<keyword evidence="1 3" id="KW-0285">Flavoprotein</keyword>
<feature type="binding site" evidence="3">
    <location>
        <position position="89"/>
    </location>
    <ligand>
        <name>FAD</name>
        <dbReference type="ChEBI" id="CHEBI:57692"/>
    </ligand>
</feature>
<dbReference type="Gene3D" id="1.25.40.80">
    <property type="match status" value="1"/>
</dbReference>
<dbReference type="InterPro" id="IPR002081">
    <property type="entry name" value="Cryptochrome/DNA_photolyase_1"/>
</dbReference>
<dbReference type="OrthoDB" id="9772484at2"/>
<evidence type="ECO:0000256" key="2">
    <source>
        <dbReference type="ARBA" id="ARBA00022827"/>
    </source>
</evidence>
<comment type="caution">
    <text evidence="5">The sequence shown here is derived from an EMBL/GenBank/DDBJ whole genome shotgun (WGS) entry which is preliminary data.</text>
</comment>
<organism evidence="5 6">
    <name type="scientific">Sphingomonas pokkalii</name>
    <dbReference type="NCBI Taxonomy" id="2175090"/>
    <lineage>
        <taxon>Bacteria</taxon>
        <taxon>Pseudomonadati</taxon>
        <taxon>Pseudomonadota</taxon>
        <taxon>Alphaproteobacteria</taxon>
        <taxon>Sphingomonadales</taxon>
        <taxon>Sphingomonadaceae</taxon>
        <taxon>Sphingomonas</taxon>
    </lineage>
</organism>
<dbReference type="RefSeq" id="WP_116467729.1">
    <property type="nucleotide sequence ID" value="NZ_QENQ01000001.1"/>
</dbReference>
<evidence type="ECO:0000259" key="4">
    <source>
        <dbReference type="Pfam" id="PF03441"/>
    </source>
</evidence>
<sequence length="405" mass="44190">MLLDTPRDRASTLSFSFPLSRSAALSRLAAFVPDAGAQYATGRSESAVGPGGHDGVSRLSAAIRRRLIAEDVVAGAVIRAHGANAAATFLRELCWRSYWKGWLEQHPRVWGAWKQAVAKHAGQLPSGYDAAVGGETGIDAFDAWARELRETGYLHNWARMQVASIWIFTLQLPWELGAAWMYRHLLDADPASNTLSWRWVAGLHTQGKIYLADRDLIRRRSGGRFDPKGLATTGDVPRETARVVTEPMRTPLAPDALRDTLLLLTPEDLSLECQAAIRALPIRGVVACRSLCDGPADIAAVADGLQRGWEHWRVPIAWVDTIDDVAALAAREGAKQIVTGYAPIGPVADALGEARGRGIAIAEHHRAWDMAAWPHCNRGFFTFAKQLPALFATMASDEEGLRELA</sequence>
<evidence type="ECO:0000313" key="5">
    <source>
        <dbReference type="EMBL" id="PVX28278.1"/>
    </source>
</evidence>
<accession>A0A2U0SA83</accession>
<evidence type="ECO:0000256" key="3">
    <source>
        <dbReference type="PIRSR" id="PIRSR602081-1"/>
    </source>
</evidence>
<evidence type="ECO:0000256" key="1">
    <source>
        <dbReference type="ARBA" id="ARBA00022630"/>
    </source>
</evidence>
<reference evidence="5 6" key="1">
    <citation type="submission" date="2018-05" db="EMBL/GenBank/DDBJ databases">
        <title>Description of Sphingomonas pokkalii sp nov, isolated from the rhizosphere of saline tolerant pokkali rice and its draft genome analysis.</title>
        <authorList>
            <person name="Menon R."/>
            <person name="Kumari S."/>
            <person name="Rameshkumar N."/>
        </authorList>
    </citation>
    <scope>NUCLEOTIDE SEQUENCE [LARGE SCALE GENOMIC DNA]</scope>
    <source>
        <strain evidence="5 6">L3B27</strain>
    </source>
</reference>
<dbReference type="InterPro" id="IPR036134">
    <property type="entry name" value="Crypto/Photolyase_FAD-like_sf"/>
</dbReference>
<feature type="domain" description="Cryptochrome/DNA photolyase FAD-binding" evidence="4">
    <location>
        <begin position="89"/>
        <end position="229"/>
    </location>
</feature>
<comment type="cofactor">
    <cofactor evidence="3">
        <name>FAD</name>
        <dbReference type="ChEBI" id="CHEBI:57692"/>
    </cofactor>
    <text evidence="3">Binds 1 FAD per subunit.</text>
</comment>
<evidence type="ECO:0000313" key="6">
    <source>
        <dbReference type="Proteomes" id="UP000245890"/>
    </source>
</evidence>
<dbReference type="Pfam" id="PF03441">
    <property type="entry name" value="FAD_binding_7"/>
    <property type="match status" value="1"/>
</dbReference>
<name>A0A2U0SA83_9SPHN</name>